<gene>
    <name evidence="1" type="ORF">QN277_000662</name>
</gene>
<dbReference type="EMBL" id="JAWXYG010000001">
    <property type="protein sequence ID" value="KAK4283740.1"/>
    <property type="molecule type" value="Genomic_DNA"/>
</dbReference>
<organism evidence="1 2">
    <name type="scientific">Acacia crassicarpa</name>
    <name type="common">northern wattle</name>
    <dbReference type="NCBI Taxonomy" id="499986"/>
    <lineage>
        <taxon>Eukaryota</taxon>
        <taxon>Viridiplantae</taxon>
        <taxon>Streptophyta</taxon>
        <taxon>Embryophyta</taxon>
        <taxon>Tracheophyta</taxon>
        <taxon>Spermatophyta</taxon>
        <taxon>Magnoliopsida</taxon>
        <taxon>eudicotyledons</taxon>
        <taxon>Gunneridae</taxon>
        <taxon>Pentapetalae</taxon>
        <taxon>rosids</taxon>
        <taxon>fabids</taxon>
        <taxon>Fabales</taxon>
        <taxon>Fabaceae</taxon>
        <taxon>Caesalpinioideae</taxon>
        <taxon>mimosoid clade</taxon>
        <taxon>Acacieae</taxon>
        <taxon>Acacia</taxon>
    </lineage>
</organism>
<evidence type="ECO:0000313" key="1">
    <source>
        <dbReference type="EMBL" id="KAK4283740.1"/>
    </source>
</evidence>
<evidence type="ECO:0000313" key="2">
    <source>
        <dbReference type="Proteomes" id="UP001293593"/>
    </source>
</evidence>
<proteinExistence type="predicted"/>
<name>A0AAE1N5H4_9FABA</name>
<dbReference type="Proteomes" id="UP001293593">
    <property type="component" value="Unassembled WGS sequence"/>
</dbReference>
<comment type="caution">
    <text evidence="1">The sequence shown here is derived from an EMBL/GenBank/DDBJ whole genome shotgun (WGS) entry which is preliminary data.</text>
</comment>
<accession>A0AAE1N5H4</accession>
<keyword evidence="2" id="KW-1185">Reference proteome</keyword>
<protein>
    <submittedName>
        <fullName evidence="1">Uncharacterized protein</fullName>
    </submittedName>
</protein>
<sequence>MLSRFMKGTLRLT</sequence>
<reference evidence="1" key="1">
    <citation type="submission" date="2023-10" db="EMBL/GenBank/DDBJ databases">
        <title>Chromosome-level genome of the transformable northern wattle, Acacia crassicarpa.</title>
        <authorList>
            <person name="Massaro I."/>
            <person name="Sinha N.R."/>
            <person name="Poethig S."/>
            <person name="Leichty A.R."/>
        </authorList>
    </citation>
    <scope>NUCLEOTIDE SEQUENCE</scope>
    <source>
        <strain evidence="1">Acra3RX</strain>
        <tissue evidence="1">Leaf</tissue>
    </source>
</reference>